<dbReference type="GO" id="GO:0005524">
    <property type="term" value="F:ATP binding"/>
    <property type="evidence" value="ECO:0007669"/>
    <property type="project" value="UniProtKB-KW"/>
</dbReference>
<keyword evidence="1" id="KW-0067">ATP-binding</keyword>
<evidence type="ECO:0000313" key="1">
    <source>
        <dbReference type="EMBL" id="MDA3968192.1"/>
    </source>
</evidence>
<dbReference type="RefSeq" id="WP_271020489.1">
    <property type="nucleotide sequence ID" value="NZ_JAQHXR010000001.1"/>
</dbReference>
<gene>
    <name evidence="1" type="ORF">PF021_00710</name>
</gene>
<organism evidence="1 2">
    <name type="scientific">Helicobacter ibis</name>
    <dbReference type="NCBI Taxonomy" id="2962633"/>
    <lineage>
        <taxon>Bacteria</taxon>
        <taxon>Pseudomonadati</taxon>
        <taxon>Campylobacterota</taxon>
        <taxon>Epsilonproteobacteria</taxon>
        <taxon>Campylobacterales</taxon>
        <taxon>Helicobacteraceae</taxon>
        <taxon>Helicobacter</taxon>
    </lineage>
</organism>
<accession>A0ABT4VBV6</accession>
<keyword evidence="2" id="KW-1185">Reference proteome</keyword>
<dbReference type="EMBL" id="JAQHXR010000001">
    <property type="protein sequence ID" value="MDA3968192.1"/>
    <property type="molecule type" value="Genomic_DNA"/>
</dbReference>
<sequence>MILEKLFEQYPKNISKIHRKTNIKLHDKTILYGAKNTGKTDFILNYFNNFEHNKMYINLNNPKFNPQKDIEELDSFCNKMDIQLLILDSFNNQIQKIPNINKTIIISQTPHNIHDFTNIEMPPITFKEYSKIHKYSSEESLTNYLKYGNLLEGESLKEYKKIEFLHTLANNESNFWILKNLILHLGSKVSTHQIYTKLKKEGKISKDRFYSYTKFLQDSKTLFLLEKLDHSSAAKKLYFYDFTLKNTISFDRNFSALFENMVFLEILYEYLNGDINTIFYTDKIDFYIPKYSLGIVCMPFIQNHILESKLNKISKEREFCEKFIIISLNQSFIGENLGTPYEVVPFNKLNTHHISPT</sequence>
<evidence type="ECO:0000313" key="2">
    <source>
        <dbReference type="Proteomes" id="UP001210261"/>
    </source>
</evidence>
<reference evidence="1 2" key="1">
    <citation type="submission" date="2023-01" db="EMBL/GenBank/DDBJ databases">
        <title>Description of Helicobacter ibis sp. nov. isolated from faecal droppings of black-faced ibis (Theristicus melanopis).</title>
        <authorList>
            <person name="Lopez-Cantillo M."/>
            <person name="Vidal-Veuthey B."/>
            <person name="Mella A."/>
            <person name="De La Haba R."/>
            <person name="Collado L."/>
        </authorList>
    </citation>
    <scope>NUCLEOTIDE SEQUENCE [LARGE SCALE GENOMIC DNA]</scope>
    <source>
        <strain evidence="1 2">A82</strain>
    </source>
</reference>
<proteinExistence type="predicted"/>
<dbReference type="Proteomes" id="UP001210261">
    <property type="component" value="Unassembled WGS sequence"/>
</dbReference>
<protein>
    <submittedName>
        <fullName evidence="1">ATP-binding protein</fullName>
    </submittedName>
</protein>
<keyword evidence="1" id="KW-0547">Nucleotide-binding</keyword>
<comment type="caution">
    <text evidence="1">The sequence shown here is derived from an EMBL/GenBank/DDBJ whole genome shotgun (WGS) entry which is preliminary data.</text>
</comment>
<name>A0ABT4VBV6_9HELI</name>